<dbReference type="PANTHER" id="PTHR12526:SF637">
    <property type="entry name" value="GLYCOSYLTRANSFERASE EPSF-RELATED"/>
    <property type="match status" value="1"/>
</dbReference>
<name>A0ABY4H3R1_9BACI</name>
<keyword evidence="4" id="KW-1185">Reference proteome</keyword>
<evidence type="ECO:0000313" key="3">
    <source>
        <dbReference type="EMBL" id="UOQ95063.1"/>
    </source>
</evidence>
<dbReference type="EMBL" id="CP095074">
    <property type="protein sequence ID" value="UOQ95063.1"/>
    <property type="molecule type" value="Genomic_DNA"/>
</dbReference>
<evidence type="ECO:0000313" key="4">
    <source>
        <dbReference type="Proteomes" id="UP000831880"/>
    </source>
</evidence>
<gene>
    <name evidence="3" type="ORF">MUO14_09100</name>
</gene>
<sequence length="377" mass="42325">MSNCKRVLHVFGAMDQGGAETRTMEIYRTINKNEVQFDFLTTKGGEHYYNEEIRKLGGRIFVIKPPKEVGLFRFIKSVMNLIKEKGPFYATHAHTSHNSGIISLASRLAGVKLRISHARTSSDRNNSGLLRRTYFFISRLLILANSNKLVACGYKAGSFLFGERIMKSGRVKLLPNAINLSPYLSLSAENKEQKKAEIDINTNNFVVGHVGSFRKVKNHNFLIELFSNIKKCIPNAKLVLVGDGELRDEIKAKVIQLKIEKDVFFLGKRSDIPEILNMFDVFLLPSYYEGIPGVIVEAQAAKVPSVISETVTKEVDLGLGLTSYVDLNEPYEKWVDAIKLAATSKNITEKQVVDKISSRGYEVNTASKVLMTIYDLH</sequence>
<dbReference type="Gene3D" id="3.40.50.2000">
    <property type="entry name" value="Glycogen Phosphorylase B"/>
    <property type="match status" value="2"/>
</dbReference>
<proteinExistence type="predicted"/>
<protein>
    <submittedName>
        <fullName evidence="3">Glycosyltransferase family 1 protein</fullName>
    </submittedName>
</protein>
<organism evidence="3 4">
    <name type="scientific">Halobacillus shinanisalinarum</name>
    <dbReference type="NCBI Taxonomy" id="2932258"/>
    <lineage>
        <taxon>Bacteria</taxon>
        <taxon>Bacillati</taxon>
        <taxon>Bacillota</taxon>
        <taxon>Bacilli</taxon>
        <taxon>Bacillales</taxon>
        <taxon>Bacillaceae</taxon>
        <taxon>Halobacillus</taxon>
    </lineage>
</organism>
<reference evidence="3 4" key="1">
    <citation type="submission" date="2022-04" db="EMBL/GenBank/DDBJ databases">
        <title>Halobacillus sp. isolated from saltern.</title>
        <authorList>
            <person name="Won M."/>
            <person name="Lee C.-M."/>
            <person name="Woen H.-Y."/>
            <person name="Kwon S.-W."/>
        </authorList>
    </citation>
    <scope>NUCLEOTIDE SEQUENCE [LARGE SCALE GENOMIC DNA]</scope>
    <source>
        <strain evidence="3 4">SSTM10-2</strain>
    </source>
</reference>
<accession>A0ABY4H3R1</accession>
<dbReference type="InterPro" id="IPR001296">
    <property type="entry name" value="Glyco_trans_1"/>
</dbReference>
<dbReference type="InterPro" id="IPR028098">
    <property type="entry name" value="Glyco_trans_4-like_N"/>
</dbReference>
<dbReference type="SUPFAM" id="SSF53756">
    <property type="entry name" value="UDP-Glycosyltransferase/glycogen phosphorylase"/>
    <property type="match status" value="1"/>
</dbReference>
<evidence type="ECO:0000259" key="1">
    <source>
        <dbReference type="Pfam" id="PF00534"/>
    </source>
</evidence>
<feature type="domain" description="Glycosyl transferase family 1" evidence="1">
    <location>
        <begin position="191"/>
        <end position="309"/>
    </location>
</feature>
<dbReference type="CDD" id="cd03812">
    <property type="entry name" value="GT4_CapH-like"/>
    <property type="match status" value="1"/>
</dbReference>
<feature type="domain" description="Glycosyltransferase subfamily 4-like N-terminal" evidence="2">
    <location>
        <begin position="17"/>
        <end position="181"/>
    </location>
</feature>
<dbReference type="Pfam" id="PF00534">
    <property type="entry name" value="Glycos_transf_1"/>
    <property type="match status" value="1"/>
</dbReference>
<dbReference type="Proteomes" id="UP000831880">
    <property type="component" value="Chromosome"/>
</dbReference>
<evidence type="ECO:0000259" key="2">
    <source>
        <dbReference type="Pfam" id="PF13439"/>
    </source>
</evidence>
<dbReference type="Pfam" id="PF13439">
    <property type="entry name" value="Glyco_transf_4"/>
    <property type="match status" value="1"/>
</dbReference>
<dbReference type="PANTHER" id="PTHR12526">
    <property type="entry name" value="GLYCOSYLTRANSFERASE"/>
    <property type="match status" value="1"/>
</dbReference>
<dbReference type="RefSeq" id="WP_244754918.1">
    <property type="nucleotide sequence ID" value="NZ_CP095074.1"/>
</dbReference>